<protein>
    <recommendedName>
        <fullName evidence="5">PknH-like extracellular domain-containing protein</fullName>
    </recommendedName>
</protein>
<evidence type="ECO:0000256" key="1">
    <source>
        <dbReference type="SAM" id="MobiDB-lite"/>
    </source>
</evidence>
<name>A0ABV3DKR0_9ACTN</name>
<keyword evidence="2" id="KW-0472">Membrane</keyword>
<evidence type="ECO:0000256" key="2">
    <source>
        <dbReference type="SAM" id="Phobius"/>
    </source>
</evidence>
<evidence type="ECO:0000313" key="3">
    <source>
        <dbReference type="EMBL" id="MEU8136348.1"/>
    </source>
</evidence>
<dbReference type="EMBL" id="JBEZFP010000061">
    <property type="protein sequence ID" value="MEU8136348.1"/>
    <property type="molecule type" value="Genomic_DNA"/>
</dbReference>
<proteinExistence type="predicted"/>
<sequence length="266" mass="27250">MDSQNDALAPPPQRSGRSPWLVTGITAVVAIGVIGGLLSISGNSGTPTGPMGGKTPPIPTLPGGVGTKSPTGVPSTGAGGKTPATGASGKPTGKNDWNNATGDTTVFTADEWFPETGARTVEARSYQHLAKQTGSCTAAEPEMRLLMKGTCIKVIQSVWANSGKTHVGALSVVSLTDKPAATALQDQLSDDRSKGQYVSFLTPPSSSGVRVPASAPTWVSTTVSGHYMVIAEVVRVDGGAKDATSREMVNDLRAVAMKYVDTVSTP</sequence>
<evidence type="ECO:0000313" key="4">
    <source>
        <dbReference type="Proteomes" id="UP001551482"/>
    </source>
</evidence>
<evidence type="ECO:0008006" key="5">
    <source>
        <dbReference type="Google" id="ProtNLM"/>
    </source>
</evidence>
<reference evidence="3 4" key="1">
    <citation type="submission" date="2024-06" db="EMBL/GenBank/DDBJ databases">
        <title>The Natural Products Discovery Center: Release of the First 8490 Sequenced Strains for Exploring Actinobacteria Biosynthetic Diversity.</title>
        <authorList>
            <person name="Kalkreuter E."/>
            <person name="Kautsar S.A."/>
            <person name="Yang D."/>
            <person name="Bader C.D."/>
            <person name="Teijaro C.N."/>
            <person name="Fluegel L."/>
            <person name="Davis C.M."/>
            <person name="Simpson J.R."/>
            <person name="Lauterbach L."/>
            <person name="Steele A.D."/>
            <person name="Gui C."/>
            <person name="Meng S."/>
            <person name="Li G."/>
            <person name="Viehrig K."/>
            <person name="Ye F."/>
            <person name="Su P."/>
            <person name="Kiefer A.F."/>
            <person name="Nichols A."/>
            <person name="Cepeda A.J."/>
            <person name="Yan W."/>
            <person name="Fan B."/>
            <person name="Jiang Y."/>
            <person name="Adhikari A."/>
            <person name="Zheng C.-J."/>
            <person name="Schuster L."/>
            <person name="Cowan T.M."/>
            <person name="Smanski M.J."/>
            <person name="Chevrette M.G."/>
            <person name="De Carvalho L.P.S."/>
            <person name="Shen B."/>
        </authorList>
    </citation>
    <scope>NUCLEOTIDE SEQUENCE [LARGE SCALE GENOMIC DNA]</scope>
    <source>
        <strain evidence="3 4">NPDC048946</strain>
    </source>
</reference>
<accession>A0ABV3DKR0</accession>
<keyword evidence="2" id="KW-1133">Transmembrane helix</keyword>
<keyword evidence="4" id="KW-1185">Reference proteome</keyword>
<gene>
    <name evidence="3" type="ORF">AB0C36_22915</name>
</gene>
<dbReference type="RefSeq" id="WP_358356796.1">
    <property type="nucleotide sequence ID" value="NZ_JBEZFP010000061.1"/>
</dbReference>
<dbReference type="Proteomes" id="UP001551482">
    <property type="component" value="Unassembled WGS sequence"/>
</dbReference>
<feature type="compositionally biased region" description="Low complexity" evidence="1">
    <location>
        <begin position="81"/>
        <end position="90"/>
    </location>
</feature>
<feature type="region of interest" description="Disordered" evidence="1">
    <location>
        <begin position="45"/>
        <end position="100"/>
    </location>
</feature>
<organism evidence="3 4">
    <name type="scientific">Streptodolium elevatio</name>
    <dbReference type="NCBI Taxonomy" id="3157996"/>
    <lineage>
        <taxon>Bacteria</taxon>
        <taxon>Bacillati</taxon>
        <taxon>Actinomycetota</taxon>
        <taxon>Actinomycetes</taxon>
        <taxon>Kitasatosporales</taxon>
        <taxon>Streptomycetaceae</taxon>
        <taxon>Streptodolium</taxon>
    </lineage>
</organism>
<comment type="caution">
    <text evidence="3">The sequence shown here is derived from an EMBL/GenBank/DDBJ whole genome shotgun (WGS) entry which is preliminary data.</text>
</comment>
<feature type="compositionally biased region" description="Low complexity" evidence="1">
    <location>
        <begin position="45"/>
        <end position="55"/>
    </location>
</feature>
<keyword evidence="2" id="KW-0812">Transmembrane</keyword>
<feature type="transmembrane region" description="Helical" evidence="2">
    <location>
        <begin position="20"/>
        <end position="40"/>
    </location>
</feature>